<evidence type="ECO:0000259" key="1">
    <source>
        <dbReference type="Pfam" id="PF06381"/>
    </source>
</evidence>
<organism evidence="2">
    <name type="scientific">Yersinia pestis</name>
    <dbReference type="NCBI Taxonomy" id="632"/>
    <lineage>
        <taxon>Bacteria</taxon>
        <taxon>Pseudomonadati</taxon>
        <taxon>Pseudomonadota</taxon>
        <taxon>Gammaproteobacteria</taxon>
        <taxon>Enterobacterales</taxon>
        <taxon>Yersiniaceae</taxon>
        <taxon>Yersinia</taxon>
    </lineage>
</organism>
<accession>A0A0K1H0M4</accession>
<dbReference type="InterPro" id="IPR024459">
    <property type="entry name" value="Acb1-like_N"/>
</dbReference>
<name>A0A0K1H0M4_YERPE</name>
<dbReference type="NCBIfam" id="TIGR01555">
    <property type="entry name" value="phge_rel_HI1409"/>
    <property type="match status" value="1"/>
</dbReference>
<evidence type="ECO:0000313" key="2">
    <source>
        <dbReference type="EMBL" id="AKT73153.1"/>
    </source>
</evidence>
<reference evidence="2" key="1">
    <citation type="submission" date="2015-06" db="EMBL/GenBank/DDBJ databases">
        <title>Complete cryptic plasmid (pTP33) assembly of Yersinia pestis biovar Medievalis strain I-2638.</title>
        <authorList>
            <person name="Afanas'ev M.V."/>
            <person name="Tokmakova E.G."/>
            <person name="Polovinkina V.S."/>
            <person name="Sidorova E.A."/>
            <person name="Sinkov V.V."/>
            <person name="Balakhonov S.V."/>
        </authorList>
    </citation>
    <scope>NUCLEOTIDE SEQUENCE</scope>
    <source>
        <strain evidence="2">I-2638</strain>
        <plasmid evidence="2">pTP33</plasmid>
    </source>
</reference>
<dbReference type="RefSeq" id="WP_016257338.1">
    <property type="nucleotide sequence ID" value="NZ_CP045152.1"/>
</dbReference>
<sequence length="452" mass="49486">MKKPIHRHLTDGLTSMFTSLGERVAAINYGSTRGDVSDRELLAMYKNSWVVKKFIDKTADDMLKMPREIIGGVPEDVRSRAKELENSLNVQGVYREALTWASLLGDSLIVAITDCDDDAIDTPLALGTEDVIKFLVLSKGEYEPDRKVISDISSPHFGMPRLYTVTVGKQKLAFHHSRCHRTRLGKHSIKDAPKFGTSDLQASYQAIKIFDTAILSTGDTIQEANVDVMFLSDLNRKIAAGLEDQVIEYARVVKETKSSTGILLIDAGDAGQPSRYEQKTAQFTGLSDIITKMANVLAGALDRPITVLFGQSASGFASGEEDNKAYYATINGLQESRLRPMQDFVDQFILDKLSASTGQALTYEYPSIANINEVEEATRFASYASGFSSLLQANIVTEDIALREMQARGVLTTITAEDVALAKTLNANGDDDWNSNNSWSSDLTAGDHASAD</sequence>
<dbReference type="EMBL" id="KT020860">
    <property type="protein sequence ID" value="AKT73153.1"/>
    <property type="molecule type" value="Genomic_DNA"/>
</dbReference>
<accession>A0A5P8YMA3</accession>
<keyword evidence="2" id="KW-0614">Plasmid</keyword>
<dbReference type="AlphaFoldDB" id="A0A0K1H0M4"/>
<geneLocation type="plasmid" evidence="2">
    <name>pTP33</name>
</geneLocation>
<dbReference type="Pfam" id="PF06381">
    <property type="entry name" value="Phage_portal_3"/>
    <property type="match status" value="1"/>
</dbReference>
<proteinExistence type="predicted"/>
<protein>
    <submittedName>
        <fullName evidence="2">Phage protein</fullName>
    </submittedName>
</protein>
<feature type="domain" description="Anti-CBASS protein Acb1-like N-terminal" evidence="1">
    <location>
        <begin position="40"/>
        <end position="385"/>
    </location>
</feature>
<dbReference type="InterPro" id="IPR006445">
    <property type="entry name" value="Phage-assoc_HI1409"/>
</dbReference>